<dbReference type="PANTHER" id="PTHR21354:SF0">
    <property type="entry name" value="ZINC FINGER PROTEIN 511"/>
    <property type="match status" value="1"/>
</dbReference>
<dbReference type="STRING" id="2018661.A0A2A2JMI8"/>
<dbReference type="PROSITE" id="PS50157">
    <property type="entry name" value="ZINC_FINGER_C2H2_2"/>
    <property type="match status" value="1"/>
</dbReference>
<evidence type="ECO:0000259" key="3">
    <source>
        <dbReference type="PROSITE" id="PS50157"/>
    </source>
</evidence>
<dbReference type="PANTHER" id="PTHR21354">
    <property type="entry name" value="ZINC FINGER PROTEIN 511"/>
    <property type="match status" value="1"/>
</dbReference>
<dbReference type="InterPro" id="IPR013087">
    <property type="entry name" value="Znf_C2H2_type"/>
</dbReference>
<dbReference type="InterPro" id="IPR039258">
    <property type="entry name" value="ZNF511"/>
</dbReference>
<keyword evidence="1" id="KW-0863">Zinc-finger</keyword>
<dbReference type="Proteomes" id="UP000218231">
    <property type="component" value="Unassembled WGS sequence"/>
</dbReference>
<dbReference type="EMBL" id="LIAE01010341">
    <property type="protein sequence ID" value="PAV62867.1"/>
    <property type="molecule type" value="Genomic_DNA"/>
</dbReference>
<keyword evidence="5" id="KW-1185">Reference proteome</keyword>
<organism evidence="4 5">
    <name type="scientific">Diploscapter pachys</name>
    <dbReference type="NCBI Taxonomy" id="2018661"/>
    <lineage>
        <taxon>Eukaryota</taxon>
        <taxon>Metazoa</taxon>
        <taxon>Ecdysozoa</taxon>
        <taxon>Nematoda</taxon>
        <taxon>Chromadorea</taxon>
        <taxon>Rhabditida</taxon>
        <taxon>Rhabditina</taxon>
        <taxon>Rhabditomorpha</taxon>
        <taxon>Rhabditoidea</taxon>
        <taxon>Rhabditidae</taxon>
        <taxon>Diploscapter</taxon>
    </lineage>
</organism>
<protein>
    <recommendedName>
        <fullName evidence="3">C2H2-type domain-containing protein</fullName>
    </recommendedName>
</protein>
<comment type="caution">
    <text evidence="4">The sequence shown here is derived from an EMBL/GenBank/DDBJ whole genome shotgun (WGS) entry which is preliminary data.</text>
</comment>
<gene>
    <name evidence="4" type="ORF">WR25_15930</name>
</gene>
<accession>A0A2A2JMI8</accession>
<reference evidence="4 5" key="1">
    <citation type="journal article" date="2017" name="Curr. Biol.">
        <title>Genome architecture and evolution of a unichromosomal asexual nematode.</title>
        <authorList>
            <person name="Fradin H."/>
            <person name="Zegar C."/>
            <person name="Gutwein M."/>
            <person name="Lucas J."/>
            <person name="Kovtun M."/>
            <person name="Corcoran D."/>
            <person name="Baugh L.R."/>
            <person name="Kiontke K."/>
            <person name="Gunsalus K."/>
            <person name="Fitch D.H."/>
            <person name="Piano F."/>
        </authorList>
    </citation>
    <scope>NUCLEOTIDE SEQUENCE [LARGE SCALE GENOMIC DNA]</scope>
    <source>
        <strain evidence="4">PF1309</strain>
    </source>
</reference>
<sequence length="231" mass="25963">MTDNASKARKMLEEAEKKSKGGGGFLGKLFGGGSGNSDVPDFYIKSESDDHGDVGSDSEGLNDYDDVGPSSSVIWCSAPRCSRQFESAVDFEQHLEISHNFHCAECGKVFYEENYLDVHAEENHSPMFAVLKERPGGSGIYACYDADCSQKFRMISKNVLVRTSEERNFHASETHGIRKVEAEFDRKRARKTDDNRGTLEMLTSKLEDVKFGDEQEKTFRPVLKAKRRSKH</sequence>
<keyword evidence="1" id="KW-0862">Zinc</keyword>
<dbReference type="PROSITE" id="PS00028">
    <property type="entry name" value="ZINC_FINGER_C2H2_1"/>
    <property type="match status" value="1"/>
</dbReference>
<proteinExistence type="predicted"/>
<name>A0A2A2JMI8_9BILA</name>
<evidence type="ECO:0000256" key="1">
    <source>
        <dbReference type="PROSITE-ProRule" id="PRU00042"/>
    </source>
</evidence>
<feature type="compositionally biased region" description="Basic and acidic residues" evidence="2">
    <location>
        <begin position="10"/>
        <end position="19"/>
    </location>
</feature>
<dbReference type="Gene3D" id="3.30.160.60">
    <property type="entry name" value="Classic Zinc Finger"/>
    <property type="match status" value="1"/>
</dbReference>
<dbReference type="AlphaFoldDB" id="A0A2A2JMI8"/>
<evidence type="ECO:0000313" key="4">
    <source>
        <dbReference type="EMBL" id="PAV62867.1"/>
    </source>
</evidence>
<feature type="region of interest" description="Disordered" evidence="2">
    <location>
        <begin position="40"/>
        <end position="60"/>
    </location>
</feature>
<dbReference type="OrthoDB" id="18440at2759"/>
<dbReference type="GO" id="GO:0008270">
    <property type="term" value="F:zinc ion binding"/>
    <property type="evidence" value="ECO:0007669"/>
    <property type="project" value="UniProtKB-KW"/>
</dbReference>
<evidence type="ECO:0000256" key="2">
    <source>
        <dbReference type="SAM" id="MobiDB-lite"/>
    </source>
</evidence>
<feature type="compositionally biased region" description="Basic and acidic residues" evidence="2">
    <location>
        <begin position="44"/>
        <end position="54"/>
    </location>
</feature>
<feature type="domain" description="C2H2-type" evidence="3">
    <location>
        <begin position="101"/>
        <end position="125"/>
    </location>
</feature>
<keyword evidence="1" id="KW-0479">Metal-binding</keyword>
<evidence type="ECO:0000313" key="5">
    <source>
        <dbReference type="Proteomes" id="UP000218231"/>
    </source>
</evidence>
<dbReference type="SMART" id="SM00355">
    <property type="entry name" value="ZnF_C2H2"/>
    <property type="match status" value="2"/>
</dbReference>
<feature type="region of interest" description="Disordered" evidence="2">
    <location>
        <begin position="1"/>
        <end position="25"/>
    </location>
</feature>